<evidence type="ECO:0000259" key="4">
    <source>
        <dbReference type="PROSITE" id="PS51063"/>
    </source>
</evidence>
<dbReference type="InterPro" id="IPR014710">
    <property type="entry name" value="RmlC-like_jellyroll"/>
</dbReference>
<name>A0ABZ1BXK0_9FIRM</name>
<dbReference type="RefSeq" id="WP_324716749.1">
    <property type="nucleotide sequence ID" value="NZ_CP141615.1"/>
</dbReference>
<evidence type="ECO:0000256" key="2">
    <source>
        <dbReference type="ARBA" id="ARBA00023125"/>
    </source>
</evidence>
<organism evidence="5 6">
    <name type="scientific">Carboxydichorda subterranea</name>
    <dbReference type="NCBI Taxonomy" id="3109565"/>
    <lineage>
        <taxon>Bacteria</taxon>
        <taxon>Bacillati</taxon>
        <taxon>Bacillota</taxon>
        <taxon>Limnochordia</taxon>
        <taxon>Limnochordales</taxon>
        <taxon>Geochordaceae</taxon>
        <taxon>Carboxydichorda</taxon>
    </lineage>
</organism>
<dbReference type="SUPFAM" id="SSF46785">
    <property type="entry name" value="Winged helix' DNA-binding domain"/>
    <property type="match status" value="1"/>
</dbReference>
<reference evidence="5 6" key="1">
    <citation type="journal article" date="2024" name="Front. Microbiol.">
        <title>Novel thermophilic genera Geochorda gen. nov. and Carboxydochorda gen. nov. from the deep terrestrial subsurface reveal the ecophysiological diversity in the class Limnochordia.</title>
        <authorList>
            <person name="Karnachuk O.V."/>
            <person name="Lukina A.P."/>
            <person name="Avakyan M.R."/>
            <person name="Kadnikov V.V."/>
            <person name="Begmatov S."/>
            <person name="Beletsky A.V."/>
            <person name="Vlasova K.G."/>
            <person name="Novikov A.A."/>
            <person name="Shcherbakova V.A."/>
            <person name="Mardanov A.V."/>
            <person name="Ravin N.V."/>
        </authorList>
    </citation>
    <scope>NUCLEOTIDE SEQUENCE [LARGE SCALE GENOMIC DNA]</scope>
    <source>
        <strain evidence="5 6">L945</strain>
    </source>
</reference>
<dbReference type="EMBL" id="CP141615">
    <property type="protein sequence ID" value="WRP17479.1"/>
    <property type="molecule type" value="Genomic_DNA"/>
</dbReference>
<dbReference type="Pfam" id="PF13545">
    <property type="entry name" value="HTH_Crp_2"/>
    <property type="match status" value="1"/>
</dbReference>
<evidence type="ECO:0000313" key="6">
    <source>
        <dbReference type="Proteomes" id="UP001332192"/>
    </source>
</evidence>
<dbReference type="Proteomes" id="UP001332192">
    <property type="component" value="Chromosome"/>
</dbReference>
<evidence type="ECO:0000313" key="5">
    <source>
        <dbReference type="EMBL" id="WRP17479.1"/>
    </source>
</evidence>
<dbReference type="InterPro" id="IPR036390">
    <property type="entry name" value="WH_DNA-bd_sf"/>
</dbReference>
<evidence type="ECO:0000256" key="1">
    <source>
        <dbReference type="ARBA" id="ARBA00023015"/>
    </source>
</evidence>
<dbReference type="Gene3D" id="2.60.120.10">
    <property type="entry name" value="Jelly Rolls"/>
    <property type="match status" value="1"/>
</dbReference>
<dbReference type="PROSITE" id="PS51063">
    <property type="entry name" value="HTH_CRP_2"/>
    <property type="match status" value="1"/>
</dbReference>
<proteinExistence type="predicted"/>
<dbReference type="InterPro" id="IPR012318">
    <property type="entry name" value="HTH_CRP"/>
</dbReference>
<keyword evidence="3" id="KW-0804">Transcription</keyword>
<keyword evidence="6" id="KW-1185">Reference proteome</keyword>
<dbReference type="InterPro" id="IPR018490">
    <property type="entry name" value="cNMP-bd_dom_sf"/>
</dbReference>
<dbReference type="SMART" id="SM00419">
    <property type="entry name" value="HTH_CRP"/>
    <property type="match status" value="1"/>
</dbReference>
<sequence length="233" mass="25714">MQQAFLEEERLPDANRELLQLALARCKSPRVLECRHNRDYPLQIGPGESIGIVEDGIGAVALVTQHGQARGTELVKPGSVIGIARIAQSFPSTTVLFSAITDARLLLFDYEDFCAALDSDPAMMRLLFSQLQQRFLVAVEQCLIFSSEADQAVAFTLHSLAEALGNGRSSEVAVKLPVVREQIAMLSGKSVPSANRALQRLRRQGKVRLDRATITVPGEFRIASSERRWLWQG</sequence>
<gene>
    <name evidence="5" type="ORF">U7230_00225</name>
</gene>
<keyword evidence="2" id="KW-0238">DNA-binding</keyword>
<feature type="domain" description="HTH crp-type" evidence="4">
    <location>
        <begin position="147"/>
        <end position="220"/>
    </location>
</feature>
<evidence type="ECO:0000256" key="3">
    <source>
        <dbReference type="ARBA" id="ARBA00023163"/>
    </source>
</evidence>
<keyword evidence="1" id="KW-0805">Transcription regulation</keyword>
<accession>A0ABZ1BXK0</accession>
<protein>
    <submittedName>
        <fullName evidence="5">Crp/Fnr family transcriptional regulator</fullName>
    </submittedName>
</protein>
<dbReference type="SUPFAM" id="SSF51206">
    <property type="entry name" value="cAMP-binding domain-like"/>
    <property type="match status" value="1"/>
</dbReference>